<organism evidence="20 21">
    <name type="scientific">Limosilactobacillus ingluviei DSM 15946</name>
    <dbReference type="NCBI Taxonomy" id="1423760"/>
    <lineage>
        <taxon>Bacteria</taxon>
        <taxon>Bacillati</taxon>
        <taxon>Bacillota</taxon>
        <taxon>Bacilli</taxon>
        <taxon>Lactobacillales</taxon>
        <taxon>Lactobacillaceae</taxon>
        <taxon>Limosilactobacillus</taxon>
    </lineage>
</organism>
<dbReference type="PANTHER" id="PTHR34299">
    <property type="entry name" value="DIACYLGLYCEROL KINASE"/>
    <property type="match status" value="1"/>
</dbReference>
<evidence type="ECO:0000256" key="19">
    <source>
        <dbReference type="SAM" id="Phobius"/>
    </source>
</evidence>
<keyword evidence="11" id="KW-0443">Lipid metabolism</keyword>
<gene>
    <name evidence="20" type="ORF">FC43_GL001827</name>
</gene>
<dbReference type="Pfam" id="PF01219">
    <property type="entry name" value="DAGK_prokar"/>
    <property type="match status" value="1"/>
</dbReference>
<sequence>MGSPAKAPQTGKNRHFSQALRHAGAGIWAVIKNERNMRSHLVSAGVVVVVGLSLHVDLNTWCWLALAIALVWFAEFLNTVIEALVNLIVGQRYDENAKLAKDVAAGLVLLAAGLAVVIGLLVLAPYLTDLI</sequence>
<evidence type="ECO:0000256" key="12">
    <source>
        <dbReference type="ARBA" id="ARBA00023136"/>
    </source>
</evidence>
<dbReference type="GO" id="GO:0005524">
    <property type="term" value="F:ATP binding"/>
    <property type="evidence" value="ECO:0007669"/>
    <property type="project" value="UniProtKB-KW"/>
</dbReference>
<feature type="transmembrane region" description="Helical" evidence="19">
    <location>
        <begin position="102"/>
        <end position="127"/>
    </location>
</feature>
<evidence type="ECO:0000256" key="17">
    <source>
        <dbReference type="PIRSR" id="PIRSR600829-3"/>
    </source>
</evidence>
<feature type="transmembrane region" description="Helical" evidence="19">
    <location>
        <begin position="64"/>
        <end position="90"/>
    </location>
</feature>
<dbReference type="Proteomes" id="UP000050816">
    <property type="component" value="Unassembled WGS sequence"/>
</dbReference>
<keyword evidence="18" id="KW-0460">Magnesium</keyword>
<evidence type="ECO:0000256" key="7">
    <source>
        <dbReference type="ARBA" id="ARBA00022741"/>
    </source>
</evidence>
<evidence type="ECO:0000256" key="9">
    <source>
        <dbReference type="ARBA" id="ARBA00022840"/>
    </source>
</evidence>
<feature type="binding site" evidence="18">
    <location>
        <position position="82"/>
    </location>
    <ligand>
        <name>a divalent metal cation</name>
        <dbReference type="ChEBI" id="CHEBI:60240"/>
    </ligand>
</feature>
<keyword evidence="10 19" id="KW-1133">Transmembrane helix</keyword>
<feature type="transmembrane region" description="Helical" evidence="19">
    <location>
        <begin position="41"/>
        <end position="58"/>
    </location>
</feature>
<dbReference type="InterPro" id="IPR033717">
    <property type="entry name" value="UDPK"/>
</dbReference>
<evidence type="ECO:0000256" key="13">
    <source>
        <dbReference type="ARBA" id="ARBA00023209"/>
    </source>
</evidence>
<evidence type="ECO:0000256" key="15">
    <source>
        <dbReference type="PIRSR" id="PIRSR600829-1"/>
    </source>
</evidence>
<evidence type="ECO:0000256" key="16">
    <source>
        <dbReference type="PIRSR" id="PIRSR600829-2"/>
    </source>
</evidence>
<evidence type="ECO:0000313" key="20">
    <source>
        <dbReference type="EMBL" id="KRL89205.1"/>
    </source>
</evidence>
<keyword evidence="8" id="KW-0418">Kinase</keyword>
<keyword evidence="9 17" id="KW-0067">ATP-binding</keyword>
<dbReference type="GO" id="GO:0008654">
    <property type="term" value="P:phospholipid biosynthetic process"/>
    <property type="evidence" value="ECO:0007669"/>
    <property type="project" value="UniProtKB-KW"/>
</dbReference>
<comment type="similarity">
    <text evidence="2">Belongs to the bacterial diacylglycerol kinase family.</text>
</comment>
<evidence type="ECO:0000256" key="1">
    <source>
        <dbReference type="ARBA" id="ARBA00004651"/>
    </source>
</evidence>
<evidence type="ECO:0000256" key="10">
    <source>
        <dbReference type="ARBA" id="ARBA00022989"/>
    </source>
</evidence>
<keyword evidence="13" id="KW-0594">Phospholipid biosynthesis</keyword>
<dbReference type="EMBL" id="AZFK01000052">
    <property type="protein sequence ID" value="KRL89205.1"/>
    <property type="molecule type" value="Genomic_DNA"/>
</dbReference>
<dbReference type="InterPro" id="IPR000829">
    <property type="entry name" value="DAGK"/>
</dbReference>
<evidence type="ECO:0000256" key="18">
    <source>
        <dbReference type="PIRSR" id="PIRSR600829-4"/>
    </source>
</evidence>
<keyword evidence="6 19" id="KW-0812">Transmembrane</keyword>
<keyword evidence="14" id="KW-1208">Phospholipid metabolism</keyword>
<protein>
    <recommendedName>
        <fullName evidence="22">Diacylglycerol kinase</fullName>
    </recommendedName>
</protein>
<evidence type="ECO:0008006" key="22">
    <source>
        <dbReference type="Google" id="ProtNLM"/>
    </source>
</evidence>
<dbReference type="RefSeq" id="WP_056955096.1">
    <property type="nucleotide sequence ID" value="NZ_AZFK01000052.1"/>
</dbReference>
<feature type="binding site" evidence="18">
    <location>
        <position position="34"/>
    </location>
    <ligand>
        <name>a divalent metal cation</name>
        <dbReference type="ChEBI" id="CHEBI:60240"/>
    </ligand>
</feature>
<keyword evidence="3" id="KW-1003">Cell membrane</keyword>
<feature type="binding site" evidence="16">
    <location>
        <position position="75"/>
    </location>
    <ligand>
        <name>substrate</name>
    </ligand>
</feature>
<dbReference type="InterPro" id="IPR036945">
    <property type="entry name" value="DAGK_sf"/>
</dbReference>
<proteinExistence type="inferred from homology"/>
<keyword evidence="12 19" id="KW-0472">Membrane</keyword>
<evidence type="ECO:0000256" key="3">
    <source>
        <dbReference type="ARBA" id="ARBA00022475"/>
    </source>
</evidence>
<comment type="subcellular location">
    <subcellularLocation>
        <location evidence="1">Cell membrane</location>
        <topology evidence="1">Multi-pass membrane protein</topology>
    </subcellularLocation>
</comment>
<evidence type="ECO:0000256" key="5">
    <source>
        <dbReference type="ARBA" id="ARBA00022679"/>
    </source>
</evidence>
<feature type="binding site" evidence="17">
    <location>
        <position position="82"/>
    </location>
    <ligand>
        <name>ATP</name>
        <dbReference type="ChEBI" id="CHEBI:30616"/>
    </ligand>
</feature>
<comment type="caution">
    <text evidence="20">The sequence shown here is derived from an EMBL/GenBank/DDBJ whole genome shotgun (WGS) entry which is preliminary data.</text>
</comment>
<dbReference type="AlphaFoldDB" id="A0A0R1UEX7"/>
<feature type="binding site" evidence="17">
    <location>
        <begin position="101"/>
        <end position="102"/>
    </location>
    <ligand>
        <name>ATP</name>
        <dbReference type="ChEBI" id="CHEBI:30616"/>
    </ligand>
</feature>
<evidence type="ECO:0000256" key="11">
    <source>
        <dbReference type="ARBA" id="ARBA00023098"/>
    </source>
</evidence>
<evidence type="ECO:0000256" key="4">
    <source>
        <dbReference type="ARBA" id="ARBA00022516"/>
    </source>
</evidence>
<keyword evidence="4" id="KW-0444">Lipid biosynthesis</keyword>
<evidence type="ECO:0000256" key="2">
    <source>
        <dbReference type="ARBA" id="ARBA00005967"/>
    </source>
</evidence>
<evidence type="ECO:0000256" key="14">
    <source>
        <dbReference type="ARBA" id="ARBA00023264"/>
    </source>
</evidence>
<keyword evidence="5" id="KW-0808">Transferase</keyword>
<comment type="cofactor">
    <cofactor evidence="18">
        <name>Mg(2+)</name>
        <dbReference type="ChEBI" id="CHEBI:18420"/>
    </cofactor>
    <text evidence="18">Mn(2+), Zn(2+), Cd(2+) and Co(2+) support activity to lesser extents.</text>
</comment>
<name>A0A0R1UEX7_9LACO</name>
<evidence type="ECO:0000313" key="21">
    <source>
        <dbReference type="Proteomes" id="UP000050816"/>
    </source>
</evidence>
<accession>A0A0R1UEX7</accession>
<dbReference type="PATRIC" id="fig|1423760.3.peg.1915"/>
<dbReference type="Gene3D" id="1.10.287.3610">
    <property type="match status" value="1"/>
</dbReference>
<dbReference type="PANTHER" id="PTHR34299:SF1">
    <property type="entry name" value="DIACYLGLYCEROL KINASE"/>
    <property type="match status" value="1"/>
</dbReference>
<feature type="binding site" evidence="17">
    <location>
        <position position="34"/>
    </location>
    <ligand>
        <name>ATP</name>
        <dbReference type="ChEBI" id="CHEBI:30616"/>
    </ligand>
</feature>
<dbReference type="CDD" id="cd14265">
    <property type="entry name" value="UDPK_IM_like"/>
    <property type="match status" value="1"/>
</dbReference>
<keyword evidence="18" id="KW-0479">Metal-binding</keyword>
<dbReference type="GO" id="GO:0016301">
    <property type="term" value="F:kinase activity"/>
    <property type="evidence" value="ECO:0007669"/>
    <property type="project" value="UniProtKB-KW"/>
</dbReference>
<dbReference type="GO" id="GO:0005886">
    <property type="term" value="C:plasma membrane"/>
    <property type="evidence" value="ECO:0007669"/>
    <property type="project" value="UniProtKB-SubCell"/>
</dbReference>
<evidence type="ECO:0000256" key="6">
    <source>
        <dbReference type="ARBA" id="ARBA00022692"/>
    </source>
</evidence>
<evidence type="ECO:0000256" key="8">
    <source>
        <dbReference type="ARBA" id="ARBA00022777"/>
    </source>
</evidence>
<feature type="active site" description="Proton acceptor" evidence="15">
    <location>
        <position position="75"/>
    </location>
</feature>
<reference evidence="20 21" key="1">
    <citation type="journal article" date="2015" name="Genome Announc.">
        <title>Expanding the biotechnology potential of lactobacilli through comparative genomics of 213 strains and associated genera.</title>
        <authorList>
            <person name="Sun Z."/>
            <person name="Harris H.M."/>
            <person name="McCann A."/>
            <person name="Guo C."/>
            <person name="Argimon S."/>
            <person name="Zhang W."/>
            <person name="Yang X."/>
            <person name="Jeffery I.B."/>
            <person name="Cooney J.C."/>
            <person name="Kagawa T.F."/>
            <person name="Liu W."/>
            <person name="Song Y."/>
            <person name="Salvetti E."/>
            <person name="Wrobel A."/>
            <person name="Rasinkangas P."/>
            <person name="Parkhill J."/>
            <person name="Rea M.C."/>
            <person name="O'Sullivan O."/>
            <person name="Ritari J."/>
            <person name="Douillard F.P."/>
            <person name="Paul Ross R."/>
            <person name="Yang R."/>
            <person name="Briner A.E."/>
            <person name="Felis G.E."/>
            <person name="de Vos W.M."/>
            <person name="Barrangou R."/>
            <person name="Klaenhammer T.R."/>
            <person name="Caufield P.W."/>
            <person name="Cui Y."/>
            <person name="Zhang H."/>
            <person name="O'Toole P.W."/>
        </authorList>
    </citation>
    <scope>NUCLEOTIDE SEQUENCE [LARGE SCALE GENOMIC DNA]</scope>
    <source>
        <strain evidence="20 21">DSM 15946</strain>
    </source>
</reference>
<dbReference type="GO" id="GO:0046872">
    <property type="term" value="F:metal ion binding"/>
    <property type="evidence" value="ECO:0007669"/>
    <property type="project" value="UniProtKB-KW"/>
</dbReference>
<keyword evidence="7 17" id="KW-0547">Nucleotide-binding</keyword>